<feature type="transmembrane region" description="Helical" evidence="9">
    <location>
        <begin position="314"/>
        <end position="333"/>
    </location>
</feature>
<dbReference type="InterPro" id="IPR037294">
    <property type="entry name" value="ABC_BtuC-like"/>
</dbReference>
<evidence type="ECO:0000256" key="1">
    <source>
        <dbReference type="ARBA" id="ARBA00004651"/>
    </source>
</evidence>
<evidence type="ECO:0000256" key="8">
    <source>
        <dbReference type="SAM" id="MobiDB-lite"/>
    </source>
</evidence>
<evidence type="ECO:0000256" key="9">
    <source>
        <dbReference type="SAM" id="Phobius"/>
    </source>
</evidence>
<protein>
    <submittedName>
        <fullName evidence="10">Iron chelate uptake ABC transporter family permease subunit</fullName>
    </submittedName>
</protein>
<name>A0ABW4RV23_9ACTN</name>
<dbReference type="Gene3D" id="1.10.3470.10">
    <property type="entry name" value="ABC transporter involved in vitamin B12 uptake, BtuC"/>
    <property type="match status" value="1"/>
</dbReference>
<feature type="transmembrane region" description="Helical" evidence="9">
    <location>
        <begin position="128"/>
        <end position="147"/>
    </location>
</feature>
<dbReference type="Proteomes" id="UP001597326">
    <property type="component" value="Unassembled WGS sequence"/>
</dbReference>
<comment type="caution">
    <text evidence="10">The sequence shown here is derived from an EMBL/GenBank/DDBJ whole genome shotgun (WGS) entry which is preliminary data.</text>
</comment>
<keyword evidence="5 9" id="KW-0812">Transmembrane</keyword>
<evidence type="ECO:0000256" key="4">
    <source>
        <dbReference type="ARBA" id="ARBA00022475"/>
    </source>
</evidence>
<accession>A0ABW4RV23</accession>
<keyword evidence="7 9" id="KW-0472">Membrane</keyword>
<feature type="compositionally biased region" description="Basic and acidic residues" evidence="8">
    <location>
        <begin position="24"/>
        <end position="33"/>
    </location>
</feature>
<feature type="transmembrane region" description="Helical" evidence="9">
    <location>
        <begin position="152"/>
        <end position="171"/>
    </location>
</feature>
<evidence type="ECO:0000313" key="10">
    <source>
        <dbReference type="EMBL" id="MFD1890167.1"/>
    </source>
</evidence>
<dbReference type="SUPFAM" id="SSF81345">
    <property type="entry name" value="ABC transporter involved in vitamin B12 uptake, BtuC"/>
    <property type="match status" value="1"/>
</dbReference>
<dbReference type="InterPro" id="IPR000522">
    <property type="entry name" value="ABC_transptr_permease_BtuC"/>
</dbReference>
<feature type="region of interest" description="Disordered" evidence="8">
    <location>
        <begin position="1"/>
        <end position="39"/>
    </location>
</feature>
<gene>
    <name evidence="10" type="ORF">ACFSCS_08210</name>
</gene>
<feature type="transmembrane region" description="Helical" evidence="9">
    <location>
        <begin position="339"/>
        <end position="360"/>
    </location>
</feature>
<feature type="transmembrane region" description="Helical" evidence="9">
    <location>
        <begin position="225"/>
        <end position="244"/>
    </location>
</feature>
<dbReference type="PANTHER" id="PTHR30472:SF19">
    <property type="entry name" value="PETROBACTIN IMPORT SYSTEM PERMEASE PROTEIN YCLO"/>
    <property type="match status" value="1"/>
</dbReference>
<keyword evidence="11" id="KW-1185">Reference proteome</keyword>
<feature type="transmembrane region" description="Helical" evidence="9">
    <location>
        <begin position="183"/>
        <end position="204"/>
    </location>
</feature>
<keyword evidence="4" id="KW-1003">Cell membrane</keyword>
<organism evidence="10 11">
    <name type="scientific">Luteococcus peritonei</name>
    <dbReference type="NCBI Taxonomy" id="88874"/>
    <lineage>
        <taxon>Bacteria</taxon>
        <taxon>Bacillati</taxon>
        <taxon>Actinomycetota</taxon>
        <taxon>Actinomycetes</taxon>
        <taxon>Propionibacteriales</taxon>
        <taxon>Propionibacteriaceae</taxon>
        <taxon>Luteococcus</taxon>
    </lineage>
</organism>
<feature type="transmembrane region" description="Helical" evidence="9">
    <location>
        <begin position="273"/>
        <end position="302"/>
    </location>
</feature>
<keyword evidence="6 9" id="KW-1133">Transmembrane helix</keyword>
<evidence type="ECO:0000256" key="3">
    <source>
        <dbReference type="ARBA" id="ARBA00022448"/>
    </source>
</evidence>
<proteinExistence type="inferred from homology"/>
<evidence type="ECO:0000256" key="6">
    <source>
        <dbReference type="ARBA" id="ARBA00022989"/>
    </source>
</evidence>
<feature type="transmembrane region" description="Helical" evidence="9">
    <location>
        <begin position="48"/>
        <end position="69"/>
    </location>
</feature>
<keyword evidence="3" id="KW-0813">Transport</keyword>
<evidence type="ECO:0000256" key="2">
    <source>
        <dbReference type="ARBA" id="ARBA00007935"/>
    </source>
</evidence>
<reference evidence="11" key="1">
    <citation type="journal article" date="2019" name="Int. J. Syst. Evol. Microbiol.">
        <title>The Global Catalogue of Microorganisms (GCM) 10K type strain sequencing project: providing services to taxonomists for standard genome sequencing and annotation.</title>
        <authorList>
            <consortium name="The Broad Institute Genomics Platform"/>
            <consortium name="The Broad Institute Genome Sequencing Center for Infectious Disease"/>
            <person name="Wu L."/>
            <person name="Ma J."/>
        </authorList>
    </citation>
    <scope>NUCLEOTIDE SEQUENCE [LARGE SCALE GENOMIC DNA]</scope>
    <source>
        <strain evidence="11">CAIM 431</strain>
    </source>
</reference>
<comment type="similarity">
    <text evidence="2">Belongs to the binding-protein-dependent transport system permease family. FecCD subfamily.</text>
</comment>
<dbReference type="EMBL" id="JBHUFZ010000017">
    <property type="protein sequence ID" value="MFD1890167.1"/>
    <property type="molecule type" value="Genomic_DNA"/>
</dbReference>
<dbReference type="RefSeq" id="WP_343873164.1">
    <property type="nucleotide sequence ID" value="NZ_BAAAIX010000014.1"/>
</dbReference>
<dbReference type="Pfam" id="PF01032">
    <property type="entry name" value="FecCD"/>
    <property type="match status" value="1"/>
</dbReference>
<comment type="subcellular location">
    <subcellularLocation>
        <location evidence="1">Cell membrane</location>
        <topology evidence="1">Multi-pass membrane protein</topology>
    </subcellularLocation>
</comment>
<feature type="transmembrane region" description="Helical" evidence="9">
    <location>
        <begin position="90"/>
        <end position="108"/>
    </location>
</feature>
<dbReference type="PANTHER" id="PTHR30472">
    <property type="entry name" value="FERRIC ENTEROBACTIN TRANSPORT SYSTEM PERMEASE PROTEIN"/>
    <property type="match status" value="1"/>
</dbReference>
<evidence type="ECO:0000256" key="7">
    <source>
        <dbReference type="ARBA" id="ARBA00023136"/>
    </source>
</evidence>
<evidence type="ECO:0000256" key="5">
    <source>
        <dbReference type="ARBA" id="ARBA00022692"/>
    </source>
</evidence>
<evidence type="ECO:0000313" key="11">
    <source>
        <dbReference type="Proteomes" id="UP001597326"/>
    </source>
</evidence>
<sequence>MAETLTVEAPPAPAPRTTPPLVVEPREGARSAERSSGPFPTSAALRRYRLVVSGLAVACCLFALGLLAWDNPMPVGSRGFWLIAERRATSLVVMAVVAFCQAMATVSFQTVTNNRIITPSIMGFESLYVAVQTSAMYFLGIAGLVAVQGRGLFLGTIAMMVVLSLCLYGWLLSGRFANLQVMLLVGIVLGGGLGSVSTFMQRLLSPSEFDVLSARLFGSVQNADPAYLPLAIPLVLLAGGALMARSRRLNLLALGREATINLGVDHRRELIQVLFLVSVLSAVSTALVGPMTFLGFLVATLAYQFADTHDHRRVFPVAVLTGFLVLSSAYFVMNHVFDAQGVVSIIIELVGGSVFLFVVLRKGRL</sequence>